<comment type="caution">
    <text evidence="1">The sequence shown here is derived from an EMBL/GenBank/DDBJ whole genome shotgun (WGS) entry which is preliminary data.</text>
</comment>
<proteinExistence type="predicted"/>
<dbReference type="RefSeq" id="WP_379024224.1">
    <property type="nucleotide sequence ID" value="NZ_JBHRTA010000038.1"/>
</dbReference>
<keyword evidence="2" id="KW-1185">Reference proteome</keyword>
<evidence type="ECO:0000313" key="1">
    <source>
        <dbReference type="EMBL" id="MFC3199013.1"/>
    </source>
</evidence>
<dbReference type="Proteomes" id="UP001595526">
    <property type="component" value="Unassembled WGS sequence"/>
</dbReference>
<protein>
    <submittedName>
        <fullName evidence="1">Uncharacterized protein</fullName>
    </submittedName>
</protein>
<reference evidence="2" key="1">
    <citation type="journal article" date="2019" name="Int. J. Syst. Evol. Microbiol.">
        <title>The Global Catalogue of Microorganisms (GCM) 10K type strain sequencing project: providing services to taxonomists for standard genome sequencing and annotation.</title>
        <authorList>
            <consortium name="The Broad Institute Genomics Platform"/>
            <consortium name="The Broad Institute Genome Sequencing Center for Infectious Disease"/>
            <person name="Wu L."/>
            <person name="Ma J."/>
        </authorList>
    </citation>
    <scope>NUCLEOTIDE SEQUENCE [LARGE SCALE GENOMIC DNA]</scope>
    <source>
        <strain evidence="2">KCTC 52416</strain>
    </source>
</reference>
<accession>A0ABV7JRV5</accession>
<dbReference type="EMBL" id="JBHRTA010000038">
    <property type="protein sequence ID" value="MFC3199013.1"/>
    <property type="molecule type" value="Genomic_DNA"/>
</dbReference>
<name>A0ABV7JRV5_9SPHI</name>
<sequence length="65" mass="7510">MKRSKIDRIAATAPTPYPKLLLEQESADKADYSNEVSNSRMLENLKMALFFSRMQSQMNKERQNG</sequence>
<gene>
    <name evidence="1" type="ORF">ACFOET_15420</name>
</gene>
<organism evidence="1 2">
    <name type="scientific">Parapedobacter deserti</name>
    <dbReference type="NCBI Taxonomy" id="1912957"/>
    <lineage>
        <taxon>Bacteria</taxon>
        <taxon>Pseudomonadati</taxon>
        <taxon>Bacteroidota</taxon>
        <taxon>Sphingobacteriia</taxon>
        <taxon>Sphingobacteriales</taxon>
        <taxon>Sphingobacteriaceae</taxon>
        <taxon>Parapedobacter</taxon>
    </lineage>
</organism>
<evidence type="ECO:0000313" key="2">
    <source>
        <dbReference type="Proteomes" id="UP001595526"/>
    </source>
</evidence>